<evidence type="ECO:0000313" key="4">
    <source>
        <dbReference type="Proteomes" id="UP000324974"/>
    </source>
</evidence>
<keyword evidence="1" id="KW-0732">Signal</keyword>
<proteinExistence type="predicted"/>
<dbReference type="EMBL" id="CP042425">
    <property type="protein sequence ID" value="QEL15757.1"/>
    <property type="molecule type" value="Genomic_DNA"/>
</dbReference>
<dbReference type="GO" id="GO:0008305">
    <property type="term" value="C:integrin complex"/>
    <property type="evidence" value="ECO:0007669"/>
    <property type="project" value="InterPro"/>
</dbReference>
<dbReference type="InterPro" id="IPR000413">
    <property type="entry name" value="Integrin_alpha"/>
</dbReference>
<evidence type="ECO:0000313" key="3">
    <source>
        <dbReference type="EMBL" id="QEL15757.1"/>
    </source>
</evidence>
<evidence type="ECO:0000256" key="2">
    <source>
        <dbReference type="ARBA" id="ARBA00023180"/>
    </source>
</evidence>
<dbReference type="PANTHER" id="PTHR46580">
    <property type="entry name" value="SENSOR KINASE-RELATED"/>
    <property type="match status" value="1"/>
</dbReference>
<evidence type="ECO:0000256" key="1">
    <source>
        <dbReference type="ARBA" id="ARBA00022729"/>
    </source>
</evidence>
<dbReference type="InterPro" id="IPR028994">
    <property type="entry name" value="Integrin_alpha_N"/>
</dbReference>
<dbReference type="Gene3D" id="2.130.10.130">
    <property type="entry name" value="Integrin alpha, N-terminal"/>
    <property type="match status" value="2"/>
</dbReference>
<dbReference type="GO" id="GO:0007155">
    <property type="term" value="P:cell adhesion"/>
    <property type="evidence" value="ECO:0007669"/>
    <property type="project" value="InterPro"/>
</dbReference>
<keyword evidence="4" id="KW-1185">Reference proteome</keyword>
<keyword evidence="2" id="KW-0325">Glycoprotein</keyword>
<accession>A0A5C1AC36</accession>
<dbReference type="InterPro" id="IPR013517">
    <property type="entry name" value="FG-GAP"/>
</dbReference>
<gene>
    <name evidence="3" type="ORF">PX52LOC_02692</name>
</gene>
<dbReference type="Pfam" id="PF13517">
    <property type="entry name" value="FG-GAP_3"/>
    <property type="match status" value="2"/>
</dbReference>
<dbReference type="KEGG" id="lrs:PX52LOC_02692"/>
<name>A0A5C1AC36_9BACT</name>
<dbReference type="PRINTS" id="PR01185">
    <property type="entry name" value="INTEGRINA"/>
</dbReference>
<protein>
    <submittedName>
        <fullName evidence="3">VCBS repeat-containing protein</fullName>
    </submittedName>
</protein>
<organism evidence="3 4">
    <name type="scientific">Limnoglobus roseus</name>
    <dbReference type="NCBI Taxonomy" id="2598579"/>
    <lineage>
        <taxon>Bacteria</taxon>
        <taxon>Pseudomonadati</taxon>
        <taxon>Planctomycetota</taxon>
        <taxon>Planctomycetia</taxon>
        <taxon>Gemmatales</taxon>
        <taxon>Gemmataceae</taxon>
        <taxon>Limnoglobus</taxon>
    </lineage>
</organism>
<dbReference type="SUPFAM" id="SSF69318">
    <property type="entry name" value="Integrin alpha N-terminal domain"/>
    <property type="match status" value="1"/>
</dbReference>
<dbReference type="AlphaFoldDB" id="A0A5C1AC36"/>
<reference evidence="4" key="1">
    <citation type="submission" date="2019-08" db="EMBL/GenBank/DDBJ databases">
        <title>Limnoglobus roseus gen. nov., sp. nov., a novel freshwater planctomycete with a giant genome from the family Gemmataceae.</title>
        <authorList>
            <person name="Kulichevskaya I.S."/>
            <person name="Naumoff D.G."/>
            <person name="Miroshnikov K."/>
            <person name="Ivanova A."/>
            <person name="Philippov D.A."/>
            <person name="Hakobyan A."/>
            <person name="Rijpstra I.C."/>
            <person name="Sinninghe Damste J.S."/>
            <person name="Liesack W."/>
            <person name="Dedysh S.N."/>
        </authorList>
    </citation>
    <scope>NUCLEOTIDE SEQUENCE [LARGE SCALE GENOMIC DNA]</scope>
    <source>
        <strain evidence="4">PX52</strain>
    </source>
</reference>
<dbReference type="RefSeq" id="WP_168218974.1">
    <property type="nucleotide sequence ID" value="NZ_CP042425.1"/>
</dbReference>
<dbReference type="Proteomes" id="UP000324974">
    <property type="component" value="Chromosome"/>
</dbReference>
<sequence length="339" mass="34547">MPKPRKSAPLALQPLEDRTTPASAGLQALDIDPSRSATADVNGDGFNDFITVTKAGQVVTVNVVYANLEGVTATTSKVFESTYTGGARVAAGDLDGDGRAEIVVSADIGGSGRVVILKAIADPTVNTTPQGKFATFTQFETAASFFGIADANFRGGSSVAVADFNSDGKGDVAIGAGVGGGPRVAIYDGTTAVKSAPTRLVNDFFALPETSIFRGGVSIDAGDVNGDGKADLIVGAGPGGGQRTRVISGVDVMANKGSTATPLADFLLGGKDSGERLGEIVSFEPTITGTKYNGFSVFAIVNFPGYDHPIVSGGTYYLGKDLPKSPGVVPDLDDRVTVQ</sequence>